<evidence type="ECO:0000313" key="2">
    <source>
        <dbReference type="EMBL" id="MBB5208096.1"/>
    </source>
</evidence>
<reference evidence="2 3" key="1">
    <citation type="submission" date="2020-08" db="EMBL/GenBank/DDBJ databases">
        <title>Genomic Encyclopedia of Type Strains, Phase IV (KMG-IV): sequencing the most valuable type-strain genomes for metagenomic binning, comparative biology and taxonomic classification.</title>
        <authorList>
            <person name="Goeker M."/>
        </authorList>
    </citation>
    <scope>NUCLEOTIDE SEQUENCE [LARGE SCALE GENOMIC DNA]</scope>
    <source>
        <strain evidence="2 3">DSM 24163</strain>
    </source>
</reference>
<dbReference type="InterPro" id="IPR011990">
    <property type="entry name" value="TPR-like_helical_dom_sf"/>
</dbReference>
<feature type="chain" id="PRO_5030508634" evidence="1">
    <location>
        <begin position="18"/>
        <end position="418"/>
    </location>
</feature>
<dbReference type="SMART" id="SM00028">
    <property type="entry name" value="TPR"/>
    <property type="match status" value="3"/>
</dbReference>
<comment type="caution">
    <text evidence="2">The sequence shown here is derived from an EMBL/GenBank/DDBJ whole genome shotgun (WGS) entry which is preliminary data.</text>
</comment>
<dbReference type="RefSeq" id="WP_183960598.1">
    <property type="nucleotide sequence ID" value="NZ_JACHHP010000002.1"/>
</dbReference>
<dbReference type="Gene3D" id="1.25.40.10">
    <property type="entry name" value="Tetratricopeptide repeat domain"/>
    <property type="match status" value="2"/>
</dbReference>
<organism evidence="2 3">
    <name type="scientific">Chiayiivirga flava</name>
    <dbReference type="NCBI Taxonomy" id="659595"/>
    <lineage>
        <taxon>Bacteria</taxon>
        <taxon>Pseudomonadati</taxon>
        <taxon>Pseudomonadota</taxon>
        <taxon>Gammaproteobacteria</taxon>
        <taxon>Lysobacterales</taxon>
        <taxon>Lysobacteraceae</taxon>
        <taxon>Chiayiivirga</taxon>
    </lineage>
</organism>
<accession>A0A7W8D7H1</accession>
<evidence type="ECO:0000256" key="1">
    <source>
        <dbReference type="SAM" id="SignalP"/>
    </source>
</evidence>
<name>A0A7W8D7H1_9GAMM</name>
<gene>
    <name evidence="2" type="ORF">HNQ52_001625</name>
</gene>
<dbReference type="Proteomes" id="UP000521199">
    <property type="component" value="Unassembled WGS sequence"/>
</dbReference>
<keyword evidence="1" id="KW-0732">Signal</keyword>
<keyword evidence="3" id="KW-1185">Reference proteome</keyword>
<proteinExistence type="predicted"/>
<dbReference type="PROSITE" id="PS51257">
    <property type="entry name" value="PROKAR_LIPOPROTEIN"/>
    <property type="match status" value="1"/>
</dbReference>
<dbReference type="AlphaFoldDB" id="A0A7W8D7H1"/>
<dbReference type="Pfam" id="PF14559">
    <property type="entry name" value="TPR_19"/>
    <property type="match status" value="1"/>
</dbReference>
<protein>
    <submittedName>
        <fullName evidence="2">Tetratricopeptide (TPR) repeat protein</fullName>
    </submittedName>
</protein>
<evidence type="ECO:0000313" key="3">
    <source>
        <dbReference type="Proteomes" id="UP000521199"/>
    </source>
</evidence>
<sequence>MRMILAVAALATLFGCAHDRATVAGDATAVADDASASPIANDARADPTWPLQPDAYRTTSGAIYVGNLDARIDEYRRIIAARDMAVHRVALAGDLYHRFRVTGRLSDAEEAMVLLDTAIAADPAAARAYQLRGVVRSGFHRFREALDDLDAAQEHGASAADLASTRREIALALGDYAALRGEFDKATDVTPDFYELAHRADLRVMHGDLAGATFLYRAAQTQYRDTNPVPLAWLHVQQGIALLRFGQVRQARDFFAAAHARLPQYYLATEHLAECEAALGNTERARELYREVIAQTGNAEFLAALSGVERAAGNETDAERLAREAEAGYEALLETYPGAYAHHAAEFFIEIGKPERAYALAQQNLTVRRDIGSWILLATTAVAAGDIPAACEARARVRATGLTPPELDELAPLAERCG</sequence>
<dbReference type="SUPFAM" id="SSF48452">
    <property type="entry name" value="TPR-like"/>
    <property type="match status" value="1"/>
</dbReference>
<dbReference type="EMBL" id="JACHHP010000002">
    <property type="protein sequence ID" value="MBB5208096.1"/>
    <property type="molecule type" value="Genomic_DNA"/>
</dbReference>
<feature type="signal peptide" evidence="1">
    <location>
        <begin position="1"/>
        <end position="17"/>
    </location>
</feature>
<dbReference type="InterPro" id="IPR019734">
    <property type="entry name" value="TPR_rpt"/>
</dbReference>